<keyword evidence="1" id="KW-0143">Chaperone</keyword>
<dbReference type="EMBL" id="AP018930">
    <property type="protein sequence ID" value="BBG27860.1"/>
    <property type="molecule type" value="Genomic_DNA"/>
</dbReference>
<dbReference type="RefSeq" id="WP_149528773.1">
    <property type="nucleotide sequence ID" value="NZ_AP018929.1"/>
</dbReference>
<proteinExistence type="predicted"/>
<name>A0A510E724_9CREN</name>
<keyword evidence="4" id="KW-1185">Reference proteome</keyword>
<dbReference type="Pfam" id="PF01774">
    <property type="entry name" value="UreD"/>
    <property type="match status" value="1"/>
</dbReference>
<accession>A0A510E724</accession>
<evidence type="ECO:0000313" key="2">
    <source>
        <dbReference type="EMBL" id="BBG25078.1"/>
    </source>
</evidence>
<dbReference type="OrthoDB" id="39102at2157"/>
<dbReference type="EMBL" id="AP018929">
    <property type="protein sequence ID" value="BBG25078.1"/>
    <property type="molecule type" value="Genomic_DNA"/>
</dbReference>
<dbReference type="GO" id="GO:0016151">
    <property type="term" value="F:nickel cation binding"/>
    <property type="evidence" value="ECO:0007669"/>
    <property type="project" value="InterPro"/>
</dbReference>
<sequence>MRNYLRVEGEDGRVKVTRKGTVNALTSWDGWVIVANPAEVMAHEDELVVEAVGRMKLTEASFTKVMKDSHVRISYVLEGEGMEVVMRPLLLYDGANCEVTVKARSDNLLLQETIILGRRYHGEEFTRGKVRSVTEVRNSRGRLIVYDTMEIKGEEWRDPNFLGGDAVKTTISVVDGEAEVRREINRTSH</sequence>
<dbReference type="KEGG" id="step:IC006_2413"/>
<dbReference type="Proteomes" id="UP000325030">
    <property type="component" value="Chromosome"/>
</dbReference>
<organism evidence="3 5">
    <name type="scientific">Sulfuracidifex tepidarius</name>
    <dbReference type="NCBI Taxonomy" id="1294262"/>
    <lineage>
        <taxon>Archaea</taxon>
        <taxon>Thermoproteota</taxon>
        <taxon>Thermoprotei</taxon>
        <taxon>Sulfolobales</taxon>
        <taxon>Sulfolobaceae</taxon>
        <taxon>Sulfuracidifex</taxon>
    </lineage>
</organism>
<dbReference type="AlphaFoldDB" id="A0A510E724"/>
<evidence type="ECO:0000313" key="5">
    <source>
        <dbReference type="Proteomes" id="UP000325030"/>
    </source>
</evidence>
<protein>
    <submittedName>
        <fullName evidence="3">Urease accessory protein UreD</fullName>
    </submittedName>
</protein>
<dbReference type="Proteomes" id="UP000322983">
    <property type="component" value="Chromosome"/>
</dbReference>
<evidence type="ECO:0000313" key="3">
    <source>
        <dbReference type="EMBL" id="BBG27860.1"/>
    </source>
</evidence>
<dbReference type="GeneID" id="41718710"/>
<dbReference type="STRING" id="1294262.GCA_001316085_02038"/>
<evidence type="ECO:0000313" key="4">
    <source>
        <dbReference type="Proteomes" id="UP000322983"/>
    </source>
</evidence>
<reference evidence="5" key="1">
    <citation type="submission" date="2018-09" db="EMBL/GenBank/DDBJ databases">
        <title>Complete Genome Sequencing of Sulfolobus sp. JCM 16834.</title>
        <authorList>
            <person name="Kato S."/>
            <person name="Itoh T."/>
            <person name="Ohkuma M."/>
        </authorList>
    </citation>
    <scope>NUCLEOTIDE SEQUENCE [LARGE SCALE GENOMIC DNA]</scope>
    <source>
        <strain evidence="5">IC-007</strain>
    </source>
</reference>
<dbReference type="InterPro" id="IPR002669">
    <property type="entry name" value="UreD"/>
</dbReference>
<evidence type="ECO:0000256" key="1">
    <source>
        <dbReference type="ARBA" id="ARBA00023186"/>
    </source>
</evidence>
<accession>A0A510DYQ5</accession>
<reference evidence="3 4" key="2">
    <citation type="journal article" date="2020" name="Int. J. Syst. Evol. Microbiol.">
        <title>Sulfuracidifex tepidarius gen. nov., sp. nov. and transfer of Sulfolobus metallicus Huber and Stetter 1992 to the genus Sulfuracidifex as Sulfuracidifex metallicus comb. nov.</title>
        <authorList>
            <person name="Itoh T."/>
            <person name="Miura T."/>
            <person name="Sakai H.D."/>
            <person name="Kato S."/>
            <person name="Ohkuma M."/>
            <person name="Takashina T."/>
        </authorList>
    </citation>
    <scope>NUCLEOTIDE SEQUENCE</scope>
    <source>
        <strain evidence="2 4">IC-006</strain>
        <strain evidence="3">IC-007</strain>
    </source>
</reference>
<gene>
    <name evidence="2" type="ORF">IC006_2413</name>
    <name evidence="3" type="ORF">IC007_2415</name>
</gene>